<dbReference type="PANTHER" id="PTHR10000:SF53">
    <property type="entry name" value="5-AMINO-6-(5-PHOSPHO-D-RIBITYLAMINO)URACIL PHOSPHATASE YBJI-RELATED"/>
    <property type="match status" value="1"/>
</dbReference>
<evidence type="ECO:0000313" key="1">
    <source>
        <dbReference type="EMBL" id="OJG47117.1"/>
    </source>
</evidence>
<dbReference type="SUPFAM" id="SSF56784">
    <property type="entry name" value="HAD-like"/>
    <property type="match status" value="1"/>
</dbReference>
<dbReference type="OrthoDB" id="9814970at2"/>
<dbReference type="Pfam" id="PF08282">
    <property type="entry name" value="Hydrolase_3"/>
    <property type="match status" value="1"/>
</dbReference>
<dbReference type="InterPro" id="IPR023214">
    <property type="entry name" value="HAD_sf"/>
</dbReference>
<keyword evidence="1" id="KW-0378">Hydrolase</keyword>
<dbReference type="InterPro" id="IPR006379">
    <property type="entry name" value="HAD-SF_hydro_IIB"/>
</dbReference>
<dbReference type="GO" id="GO:0016791">
    <property type="term" value="F:phosphatase activity"/>
    <property type="evidence" value="ECO:0007669"/>
    <property type="project" value="UniProtKB-ARBA"/>
</dbReference>
<dbReference type="STRING" id="249189.RV04_GL000364"/>
<dbReference type="AlphaFoldDB" id="A0A1L8TS55"/>
<dbReference type="Proteomes" id="UP000182077">
    <property type="component" value="Unassembled WGS sequence"/>
</dbReference>
<comment type="caution">
    <text evidence="1">The sequence shown here is derived from an EMBL/GenBank/DDBJ whole genome shotgun (WGS) entry which is preliminary data.</text>
</comment>
<protein>
    <submittedName>
        <fullName evidence="1">HAD superfamily hydrolase</fullName>
    </submittedName>
</protein>
<organism evidence="1 2">
    <name type="scientific">Enterococcus hermanniensis</name>
    <dbReference type="NCBI Taxonomy" id="249189"/>
    <lineage>
        <taxon>Bacteria</taxon>
        <taxon>Bacillati</taxon>
        <taxon>Bacillota</taxon>
        <taxon>Bacilli</taxon>
        <taxon>Lactobacillales</taxon>
        <taxon>Enterococcaceae</taxon>
        <taxon>Enterococcus</taxon>
    </lineage>
</organism>
<name>A0A1L8TS55_9ENTE</name>
<proteinExistence type="predicted"/>
<dbReference type="Gene3D" id="3.30.1240.10">
    <property type="match status" value="1"/>
</dbReference>
<sequence length="265" mass="29663">MIKLILTDLDGTFLNDQGDFDHELYRKVKQLMDEKNIAFAPCTGKQCERVEKLFELEDAKNLWILGDSATRIKHAGNYVYESLLPNELGQAILSKLSTVAIGATVIACTPSAAFVDANVSEKDMVAVRGSYQNVKIISDYQLITEDFVKITVYDAQARCFELVKELVEFKEKTYMVASEASWIDISNQDVHKGSTVKKLQTMLNVKKSETMAFGDGLNDRELLEEARYSFAVSNAFAETKNKAKYIIGTNNDSAVLHTITDFLQA</sequence>
<reference evidence="1 2" key="1">
    <citation type="submission" date="2014-12" db="EMBL/GenBank/DDBJ databases">
        <title>Draft genome sequences of 29 type strains of Enterococci.</title>
        <authorList>
            <person name="Zhong Z."/>
            <person name="Sun Z."/>
            <person name="Liu W."/>
            <person name="Zhang W."/>
            <person name="Zhang H."/>
        </authorList>
    </citation>
    <scope>NUCLEOTIDE SEQUENCE [LARGE SCALE GENOMIC DNA]</scope>
    <source>
        <strain evidence="1 2">DSM 17122</strain>
    </source>
</reference>
<dbReference type="RefSeq" id="WP_071856766.1">
    <property type="nucleotide sequence ID" value="NZ_JBHSHK010000005.1"/>
</dbReference>
<dbReference type="EMBL" id="JXKQ01000001">
    <property type="protein sequence ID" value="OJG47117.1"/>
    <property type="molecule type" value="Genomic_DNA"/>
</dbReference>
<accession>A0A1L8TS55</accession>
<dbReference type="Gene3D" id="3.40.50.1000">
    <property type="entry name" value="HAD superfamily/HAD-like"/>
    <property type="match status" value="1"/>
</dbReference>
<evidence type="ECO:0000313" key="2">
    <source>
        <dbReference type="Proteomes" id="UP000182077"/>
    </source>
</evidence>
<dbReference type="GO" id="GO:0005829">
    <property type="term" value="C:cytosol"/>
    <property type="evidence" value="ECO:0007669"/>
    <property type="project" value="TreeGrafter"/>
</dbReference>
<gene>
    <name evidence="1" type="ORF">RV04_GL000364</name>
</gene>
<dbReference type="SFLD" id="SFLDG01140">
    <property type="entry name" value="C2.B:_Phosphomannomutase_and_P"/>
    <property type="match status" value="1"/>
</dbReference>
<dbReference type="NCBIfam" id="TIGR01484">
    <property type="entry name" value="HAD-SF-IIB"/>
    <property type="match status" value="1"/>
</dbReference>
<keyword evidence="2" id="KW-1185">Reference proteome</keyword>
<dbReference type="GO" id="GO:0000287">
    <property type="term" value="F:magnesium ion binding"/>
    <property type="evidence" value="ECO:0007669"/>
    <property type="project" value="TreeGrafter"/>
</dbReference>
<dbReference type="PANTHER" id="PTHR10000">
    <property type="entry name" value="PHOSPHOSERINE PHOSPHATASE"/>
    <property type="match status" value="1"/>
</dbReference>
<dbReference type="SFLD" id="SFLDS00003">
    <property type="entry name" value="Haloacid_Dehalogenase"/>
    <property type="match status" value="1"/>
</dbReference>
<dbReference type="InterPro" id="IPR036412">
    <property type="entry name" value="HAD-like_sf"/>
</dbReference>